<evidence type="ECO:0000313" key="2">
    <source>
        <dbReference type="EMBL" id="GFR89448.1"/>
    </source>
</evidence>
<sequence length="87" mass="9515">MAWSGIEPATSKSRVRRANHTARLLLVWPIGTYGPQYHYPAALNQLLNAGREKSRCCEESLGSDNGNEPQNPFNRNSCGKGNQSAAV</sequence>
<organism evidence="2 3">
    <name type="scientific">Elysia marginata</name>
    <dbReference type="NCBI Taxonomy" id="1093978"/>
    <lineage>
        <taxon>Eukaryota</taxon>
        <taxon>Metazoa</taxon>
        <taxon>Spiralia</taxon>
        <taxon>Lophotrochozoa</taxon>
        <taxon>Mollusca</taxon>
        <taxon>Gastropoda</taxon>
        <taxon>Heterobranchia</taxon>
        <taxon>Euthyneura</taxon>
        <taxon>Panpulmonata</taxon>
        <taxon>Sacoglossa</taxon>
        <taxon>Placobranchoidea</taxon>
        <taxon>Plakobranchidae</taxon>
        <taxon>Elysia</taxon>
    </lineage>
</organism>
<comment type="caution">
    <text evidence="2">The sequence shown here is derived from an EMBL/GenBank/DDBJ whole genome shotgun (WGS) entry which is preliminary data.</text>
</comment>
<reference evidence="2 3" key="1">
    <citation type="journal article" date="2021" name="Elife">
        <title>Chloroplast acquisition without the gene transfer in kleptoplastic sea slugs, Plakobranchus ocellatus.</title>
        <authorList>
            <person name="Maeda T."/>
            <person name="Takahashi S."/>
            <person name="Yoshida T."/>
            <person name="Shimamura S."/>
            <person name="Takaki Y."/>
            <person name="Nagai Y."/>
            <person name="Toyoda A."/>
            <person name="Suzuki Y."/>
            <person name="Arimoto A."/>
            <person name="Ishii H."/>
            <person name="Satoh N."/>
            <person name="Nishiyama T."/>
            <person name="Hasebe M."/>
            <person name="Maruyama T."/>
            <person name="Minagawa J."/>
            <person name="Obokata J."/>
            <person name="Shigenobu S."/>
        </authorList>
    </citation>
    <scope>NUCLEOTIDE SEQUENCE [LARGE SCALE GENOMIC DNA]</scope>
</reference>
<feature type="region of interest" description="Disordered" evidence="1">
    <location>
        <begin position="57"/>
        <end position="87"/>
    </location>
</feature>
<name>A0AAV4GWW7_9GAST</name>
<feature type="compositionally biased region" description="Polar residues" evidence="1">
    <location>
        <begin position="62"/>
        <end position="87"/>
    </location>
</feature>
<evidence type="ECO:0000256" key="1">
    <source>
        <dbReference type="SAM" id="MobiDB-lite"/>
    </source>
</evidence>
<evidence type="ECO:0000313" key="3">
    <source>
        <dbReference type="Proteomes" id="UP000762676"/>
    </source>
</evidence>
<gene>
    <name evidence="2" type="ORF">ElyMa_006124700</name>
</gene>
<proteinExistence type="predicted"/>
<keyword evidence="3" id="KW-1185">Reference proteome</keyword>
<protein>
    <submittedName>
        <fullName evidence="2">Uncharacterized protein</fullName>
    </submittedName>
</protein>
<dbReference type="Proteomes" id="UP000762676">
    <property type="component" value="Unassembled WGS sequence"/>
</dbReference>
<accession>A0AAV4GWW7</accession>
<dbReference type="EMBL" id="BMAT01012306">
    <property type="protein sequence ID" value="GFR89448.1"/>
    <property type="molecule type" value="Genomic_DNA"/>
</dbReference>
<dbReference type="AlphaFoldDB" id="A0AAV4GWW7"/>